<comment type="caution">
    <text evidence="10">The sequence shown here is derived from an EMBL/GenBank/DDBJ whole genome shotgun (WGS) entry which is preliminary data.</text>
</comment>
<feature type="transmembrane region" description="Helical" evidence="8">
    <location>
        <begin position="52"/>
        <end position="72"/>
    </location>
</feature>
<keyword evidence="2" id="KW-0813">Transport</keyword>
<keyword evidence="3" id="KW-1003">Cell membrane</keyword>
<protein>
    <submittedName>
        <fullName evidence="10">MFS transporter</fullName>
    </submittedName>
</protein>
<feature type="transmembrane region" description="Helical" evidence="8">
    <location>
        <begin position="194"/>
        <end position="226"/>
    </location>
</feature>
<dbReference type="PROSITE" id="PS50850">
    <property type="entry name" value="MFS"/>
    <property type="match status" value="1"/>
</dbReference>
<keyword evidence="6 8" id="KW-0472">Membrane</keyword>
<proteinExistence type="predicted"/>
<feature type="compositionally biased region" description="Low complexity" evidence="7">
    <location>
        <begin position="20"/>
        <end position="35"/>
    </location>
</feature>
<accession>A0AAV3TZ86</accession>
<evidence type="ECO:0000256" key="4">
    <source>
        <dbReference type="ARBA" id="ARBA00022692"/>
    </source>
</evidence>
<reference evidence="11" key="1">
    <citation type="journal article" date="2019" name="Int. J. Syst. Evol. Microbiol.">
        <title>The Global Catalogue of Microorganisms (GCM) 10K type strain sequencing project: providing services to taxonomists for standard genome sequencing and annotation.</title>
        <authorList>
            <consortium name="The Broad Institute Genomics Platform"/>
            <consortium name="The Broad Institute Genome Sequencing Center for Infectious Disease"/>
            <person name="Wu L."/>
            <person name="Ma J."/>
        </authorList>
    </citation>
    <scope>NUCLEOTIDE SEQUENCE [LARGE SCALE GENOMIC DNA]</scope>
    <source>
        <strain evidence="11">JCM 19134</strain>
    </source>
</reference>
<sequence>MAGKITQHRASPMSDATGASVDSSPNDSPSSNLPPAKNSAFAPLKEKVFRRIWTASVLSNFGQLILGVGVAWEMTRLTDSSTMVALVQTAMMLPLMLVALPAGAIADMFDRRKVAMSGLCIAIVFSSTLSVLAYLGLTTPWVLLAFCSLIGTGVAFYYPAWNSSIGEQVTQAALPAAIALNSISYNVARSFGPAVGGLIVLALGAQAAFAVNAIAYLPLLLALFVWQRVQVSSRLPPERISRAIVSGMRYALHSSPIRTVLIRVCIFTFGSATANALAPLIAKDLLHGDAGTFGILLGATGVGAVLGALLISRIHETFTLEQAVSFLAVTGGLSFFALALSHNLIVSCLAMMLAGAMSMVTISLMNITVQISVPRWVIARALSLYSSLLTAGVAVGAWFWGSVADHWSIEISLLASGAFLLLLPLLAFVLPMPNYDLTSAEQADFHSEPEVNLPVTMRSGPIVIEIEYQVEEVNAREYYDAMQAVRKLRMRNGGFDWTITRDIADPELWIERFHLPTWGDYLRMRDRLTQADMAAMGEADKHLKHGAKKHVRRGLERPLGSVRWKTTTPDNRQDNSVFMGP</sequence>
<dbReference type="RefSeq" id="WP_345417795.1">
    <property type="nucleotide sequence ID" value="NZ_AP031496.1"/>
</dbReference>
<keyword evidence="4 8" id="KW-0812">Transmembrane</keyword>
<evidence type="ECO:0000256" key="5">
    <source>
        <dbReference type="ARBA" id="ARBA00022989"/>
    </source>
</evidence>
<feature type="transmembrane region" description="Helical" evidence="8">
    <location>
        <begin position="114"/>
        <end position="135"/>
    </location>
</feature>
<evidence type="ECO:0000313" key="10">
    <source>
        <dbReference type="EMBL" id="GAA4934509.1"/>
    </source>
</evidence>
<feature type="transmembrane region" description="Helical" evidence="8">
    <location>
        <begin position="141"/>
        <end position="160"/>
    </location>
</feature>
<comment type="subcellular location">
    <subcellularLocation>
        <location evidence="1">Cell membrane</location>
        <topology evidence="1">Multi-pass membrane protein</topology>
    </subcellularLocation>
</comment>
<dbReference type="Pfam" id="PF05977">
    <property type="entry name" value="MFS_3"/>
    <property type="match status" value="1"/>
</dbReference>
<evidence type="ECO:0000313" key="11">
    <source>
        <dbReference type="Proteomes" id="UP001409585"/>
    </source>
</evidence>
<feature type="transmembrane region" description="Helical" evidence="8">
    <location>
        <begin position="344"/>
        <end position="365"/>
    </location>
</feature>
<dbReference type="Gene3D" id="1.20.1250.20">
    <property type="entry name" value="MFS general substrate transporter like domains"/>
    <property type="match status" value="1"/>
</dbReference>
<dbReference type="AlphaFoldDB" id="A0AAV3TZ86"/>
<name>A0AAV3TZ86_9ALTE</name>
<keyword evidence="11" id="KW-1185">Reference proteome</keyword>
<feature type="region of interest" description="Disordered" evidence="7">
    <location>
        <begin position="562"/>
        <end position="581"/>
    </location>
</feature>
<evidence type="ECO:0000256" key="8">
    <source>
        <dbReference type="SAM" id="Phobius"/>
    </source>
</evidence>
<keyword evidence="5 8" id="KW-1133">Transmembrane helix</keyword>
<feature type="transmembrane region" description="Helical" evidence="8">
    <location>
        <begin position="293"/>
        <end position="311"/>
    </location>
</feature>
<evidence type="ECO:0000256" key="6">
    <source>
        <dbReference type="ARBA" id="ARBA00023136"/>
    </source>
</evidence>
<dbReference type="GO" id="GO:0022857">
    <property type="term" value="F:transmembrane transporter activity"/>
    <property type="evidence" value="ECO:0007669"/>
    <property type="project" value="InterPro"/>
</dbReference>
<evidence type="ECO:0000256" key="3">
    <source>
        <dbReference type="ARBA" id="ARBA00022475"/>
    </source>
</evidence>
<evidence type="ECO:0000256" key="2">
    <source>
        <dbReference type="ARBA" id="ARBA00022448"/>
    </source>
</evidence>
<feature type="transmembrane region" description="Helical" evidence="8">
    <location>
        <begin position="172"/>
        <end position="188"/>
    </location>
</feature>
<feature type="transmembrane region" description="Helical" evidence="8">
    <location>
        <begin position="377"/>
        <end position="401"/>
    </location>
</feature>
<dbReference type="GO" id="GO:0005886">
    <property type="term" value="C:plasma membrane"/>
    <property type="evidence" value="ECO:0007669"/>
    <property type="project" value="UniProtKB-SubCell"/>
</dbReference>
<feature type="transmembrane region" description="Helical" evidence="8">
    <location>
        <begin position="84"/>
        <end position="102"/>
    </location>
</feature>
<dbReference type="PANTHER" id="PTHR23513">
    <property type="entry name" value="INTEGRAL MEMBRANE EFFLUX PROTEIN-RELATED"/>
    <property type="match status" value="1"/>
</dbReference>
<gene>
    <name evidence="10" type="ORF">GCM10025791_09260</name>
</gene>
<dbReference type="InterPro" id="IPR020846">
    <property type="entry name" value="MFS_dom"/>
</dbReference>
<feature type="compositionally biased region" description="Polar residues" evidence="7">
    <location>
        <begin position="564"/>
        <end position="581"/>
    </location>
</feature>
<feature type="domain" description="Major facilitator superfamily (MFS) profile" evidence="9">
    <location>
        <begin position="48"/>
        <end position="435"/>
    </location>
</feature>
<feature type="transmembrane region" description="Helical" evidence="8">
    <location>
        <begin position="260"/>
        <end position="281"/>
    </location>
</feature>
<evidence type="ECO:0000259" key="9">
    <source>
        <dbReference type="PROSITE" id="PS50850"/>
    </source>
</evidence>
<evidence type="ECO:0000256" key="1">
    <source>
        <dbReference type="ARBA" id="ARBA00004651"/>
    </source>
</evidence>
<dbReference type="Proteomes" id="UP001409585">
    <property type="component" value="Unassembled WGS sequence"/>
</dbReference>
<dbReference type="CDD" id="cd06173">
    <property type="entry name" value="MFS_MefA_like"/>
    <property type="match status" value="1"/>
</dbReference>
<organism evidence="10 11">
    <name type="scientific">Halioxenophilus aromaticivorans</name>
    <dbReference type="NCBI Taxonomy" id="1306992"/>
    <lineage>
        <taxon>Bacteria</taxon>
        <taxon>Pseudomonadati</taxon>
        <taxon>Pseudomonadota</taxon>
        <taxon>Gammaproteobacteria</taxon>
        <taxon>Alteromonadales</taxon>
        <taxon>Alteromonadaceae</taxon>
        <taxon>Halioxenophilus</taxon>
    </lineage>
</organism>
<dbReference type="InterPro" id="IPR010290">
    <property type="entry name" value="TM_effector"/>
</dbReference>
<dbReference type="PANTHER" id="PTHR23513:SF11">
    <property type="entry name" value="STAPHYLOFERRIN A TRANSPORTER"/>
    <property type="match status" value="1"/>
</dbReference>
<dbReference type="SUPFAM" id="SSF103473">
    <property type="entry name" value="MFS general substrate transporter"/>
    <property type="match status" value="1"/>
</dbReference>
<dbReference type="InterPro" id="IPR036259">
    <property type="entry name" value="MFS_trans_sf"/>
</dbReference>
<feature type="region of interest" description="Disordered" evidence="7">
    <location>
        <begin position="1"/>
        <end position="38"/>
    </location>
</feature>
<feature type="transmembrane region" description="Helical" evidence="8">
    <location>
        <begin position="318"/>
        <end position="338"/>
    </location>
</feature>
<feature type="transmembrane region" description="Helical" evidence="8">
    <location>
        <begin position="407"/>
        <end position="430"/>
    </location>
</feature>
<dbReference type="EMBL" id="BAABLX010000007">
    <property type="protein sequence ID" value="GAA4934509.1"/>
    <property type="molecule type" value="Genomic_DNA"/>
</dbReference>
<evidence type="ECO:0000256" key="7">
    <source>
        <dbReference type="SAM" id="MobiDB-lite"/>
    </source>
</evidence>